<dbReference type="SMART" id="SM00347">
    <property type="entry name" value="HTH_MARR"/>
    <property type="match status" value="1"/>
</dbReference>
<dbReference type="PANTHER" id="PTHR33164">
    <property type="entry name" value="TRANSCRIPTIONAL REGULATOR, MARR FAMILY"/>
    <property type="match status" value="1"/>
</dbReference>
<evidence type="ECO:0000259" key="4">
    <source>
        <dbReference type="PROSITE" id="PS50995"/>
    </source>
</evidence>
<dbReference type="EMBL" id="VOPL01000008">
    <property type="protein sequence ID" value="TXB66461.1"/>
    <property type="molecule type" value="Genomic_DNA"/>
</dbReference>
<dbReference type="InterPro" id="IPR039422">
    <property type="entry name" value="MarR/SlyA-like"/>
</dbReference>
<dbReference type="GO" id="GO:0003677">
    <property type="term" value="F:DNA binding"/>
    <property type="evidence" value="ECO:0007669"/>
    <property type="project" value="UniProtKB-KW"/>
</dbReference>
<dbReference type="PROSITE" id="PS50995">
    <property type="entry name" value="HTH_MARR_2"/>
    <property type="match status" value="1"/>
</dbReference>
<organism evidence="5 6">
    <name type="scientific">Paracoccus aurantiacus</name>
    <dbReference type="NCBI Taxonomy" id="2599412"/>
    <lineage>
        <taxon>Bacteria</taxon>
        <taxon>Pseudomonadati</taxon>
        <taxon>Pseudomonadota</taxon>
        <taxon>Alphaproteobacteria</taxon>
        <taxon>Rhodobacterales</taxon>
        <taxon>Paracoccaceae</taxon>
        <taxon>Paracoccus</taxon>
    </lineage>
</organism>
<keyword evidence="3" id="KW-0804">Transcription</keyword>
<dbReference type="OrthoDB" id="7349109at2"/>
<dbReference type="Gene3D" id="1.10.10.10">
    <property type="entry name" value="Winged helix-like DNA-binding domain superfamily/Winged helix DNA-binding domain"/>
    <property type="match status" value="1"/>
</dbReference>
<dbReference type="RefSeq" id="WP_147100587.1">
    <property type="nucleotide sequence ID" value="NZ_JBHUFH010000001.1"/>
</dbReference>
<name>A0A5C6RVS1_9RHOB</name>
<protein>
    <submittedName>
        <fullName evidence="5">MarR family transcriptional regulator</fullName>
    </submittedName>
</protein>
<comment type="caution">
    <text evidence="5">The sequence shown here is derived from an EMBL/GenBank/DDBJ whole genome shotgun (WGS) entry which is preliminary data.</text>
</comment>
<accession>A0A5C6RVS1</accession>
<feature type="domain" description="HTH marR-type" evidence="4">
    <location>
        <begin position="1"/>
        <end position="139"/>
    </location>
</feature>
<keyword evidence="6" id="KW-1185">Reference proteome</keyword>
<evidence type="ECO:0000313" key="5">
    <source>
        <dbReference type="EMBL" id="TXB66461.1"/>
    </source>
</evidence>
<dbReference type="InterPro" id="IPR036390">
    <property type="entry name" value="WH_DNA-bd_sf"/>
</dbReference>
<dbReference type="Pfam" id="PF12802">
    <property type="entry name" value="MarR_2"/>
    <property type="match status" value="1"/>
</dbReference>
<evidence type="ECO:0000256" key="2">
    <source>
        <dbReference type="ARBA" id="ARBA00023125"/>
    </source>
</evidence>
<dbReference type="SUPFAM" id="SSF46785">
    <property type="entry name" value="Winged helix' DNA-binding domain"/>
    <property type="match status" value="1"/>
</dbReference>
<dbReference type="PANTHER" id="PTHR33164:SF95">
    <property type="entry name" value="TRANSCRIPTIONAL REGULATOR"/>
    <property type="match status" value="1"/>
</dbReference>
<evidence type="ECO:0000256" key="1">
    <source>
        <dbReference type="ARBA" id="ARBA00023015"/>
    </source>
</evidence>
<dbReference type="AlphaFoldDB" id="A0A5C6RVS1"/>
<dbReference type="Proteomes" id="UP000321562">
    <property type="component" value="Unassembled WGS sequence"/>
</dbReference>
<dbReference type="PROSITE" id="PS01117">
    <property type="entry name" value="HTH_MARR_1"/>
    <property type="match status" value="1"/>
</dbReference>
<dbReference type="GO" id="GO:0006950">
    <property type="term" value="P:response to stress"/>
    <property type="evidence" value="ECO:0007669"/>
    <property type="project" value="TreeGrafter"/>
</dbReference>
<dbReference type="InterPro" id="IPR036388">
    <property type="entry name" value="WH-like_DNA-bd_sf"/>
</dbReference>
<dbReference type="InterPro" id="IPR000835">
    <property type="entry name" value="HTH_MarR-typ"/>
</dbReference>
<sequence length="153" mass="16592">MDHLTDLPGHLIRRLNQLAVSAFTAEAKAAGFDLTPVQYGSLATIFAEPGIDQATLAARVAYDPVTIGGVVARLEARGYLDRHVSPEDRRAKLLTLTQRGASVVQTIQPAVRAAQQQIIAPLSRPERAEFLRILHKLTATEKTAETERAATEA</sequence>
<dbReference type="PRINTS" id="PR00598">
    <property type="entry name" value="HTHMARR"/>
</dbReference>
<evidence type="ECO:0000313" key="6">
    <source>
        <dbReference type="Proteomes" id="UP000321562"/>
    </source>
</evidence>
<dbReference type="GO" id="GO:0003700">
    <property type="term" value="F:DNA-binding transcription factor activity"/>
    <property type="evidence" value="ECO:0007669"/>
    <property type="project" value="InterPro"/>
</dbReference>
<proteinExistence type="predicted"/>
<reference evidence="5 6" key="1">
    <citation type="submission" date="2019-08" db="EMBL/GenBank/DDBJ databases">
        <authorList>
            <person name="Ye J."/>
        </authorList>
    </citation>
    <scope>NUCLEOTIDE SEQUENCE [LARGE SCALE GENOMIC DNA]</scope>
    <source>
        <strain evidence="5 6">TK008</strain>
    </source>
</reference>
<keyword evidence="1" id="KW-0805">Transcription regulation</keyword>
<gene>
    <name evidence="5" type="ORF">FQV27_16285</name>
</gene>
<evidence type="ECO:0000256" key="3">
    <source>
        <dbReference type="ARBA" id="ARBA00023163"/>
    </source>
</evidence>
<dbReference type="InterPro" id="IPR023187">
    <property type="entry name" value="Tscrpt_reg_MarR-type_CS"/>
</dbReference>
<keyword evidence="2" id="KW-0238">DNA-binding</keyword>